<dbReference type="GO" id="GO:0004817">
    <property type="term" value="F:cysteine-tRNA ligase activity"/>
    <property type="evidence" value="ECO:0007669"/>
    <property type="project" value="TreeGrafter"/>
</dbReference>
<dbReference type="Gene3D" id="1.20.120.1910">
    <property type="entry name" value="Cysteine-tRNA ligase, C-terminal anti-codon recognition domain"/>
    <property type="match status" value="1"/>
</dbReference>
<dbReference type="EMBL" id="JAUIZM010000007">
    <property type="protein sequence ID" value="KAK1372365.1"/>
    <property type="molecule type" value="Genomic_DNA"/>
</dbReference>
<dbReference type="InterPro" id="IPR009080">
    <property type="entry name" value="tRNAsynth_Ia_anticodon-bd"/>
</dbReference>
<accession>A0AAD8HS69</accession>
<dbReference type="InterPro" id="IPR056411">
    <property type="entry name" value="CysS_C"/>
</dbReference>
<keyword evidence="2" id="KW-0436">Ligase</keyword>
<protein>
    <submittedName>
        <fullName evidence="2">Cysteine--tRNA ligase</fullName>
    </submittedName>
</protein>
<dbReference type="PANTHER" id="PTHR10890">
    <property type="entry name" value="CYSTEINYL-TRNA SYNTHETASE"/>
    <property type="match status" value="1"/>
</dbReference>
<dbReference type="Pfam" id="PF23493">
    <property type="entry name" value="CysS_C"/>
    <property type="match status" value="1"/>
</dbReference>
<name>A0AAD8HS69_9APIA</name>
<feature type="domain" description="Cysteinyl-tRNA ligase anticodon binding" evidence="1">
    <location>
        <begin position="88"/>
        <end position="126"/>
    </location>
</feature>
<reference evidence="2" key="1">
    <citation type="submission" date="2023-02" db="EMBL/GenBank/DDBJ databases">
        <title>Genome of toxic invasive species Heracleum sosnowskyi carries increased number of genes despite the absence of recent whole-genome duplications.</title>
        <authorList>
            <person name="Schelkunov M."/>
            <person name="Shtratnikova V."/>
            <person name="Makarenko M."/>
            <person name="Klepikova A."/>
            <person name="Omelchenko D."/>
            <person name="Novikova G."/>
            <person name="Obukhova E."/>
            <person name="Bogdanov V."/>
            <person name="Penin A."/>
            <person name="Logacheva M."/>
        </authorList>
    </citation>
    <scope>NUCLEOTIDE SEQUENCE</scope>
    <source>
        <strain evidence="2">Hsosn_3</strain>
        <tissue evidence="2">Leaf</tissue>
    </source>
</reference>
<comment type="caution">
    <text evidence="2">The sequence shown here is derived from an EMBL/GenBank/DDBJ whole genome shotgun (WGS) entry which is preliminary data.</text>
</comment>
<dbReference type="GO" id="GO:0005737">
    <property type="term" value="C:cytoplasm"/>
    <property type="evidence" value="ECO:0007669"/>
    <property type="project" value="TreeGrafter"/>
</dbReference>
<proteinExistence type="predicted"/>
<dbReference type="GO" id="GO:0006423">
    <property type="term" value="P:cysteinyl-tRNA aminoacylation"/>
    <property type="evidence" value="ECO:0007669"/>
    <property type="project" value="TreeGrafter"/>
</dbReference>
<evidence type="ECO:0000313" key="2">
    <source>
        <dbReference type="EMBL" id="KAK1372365.1"/>
    </source>
</evidence>
<dbReference type="GO" id="GO:0005524">
    <property type="term" value="F:ATP binding"/>
    <property type="evidence" value="ECO:0007669"/>
    <property type="project" value="InterPro"/>
</dbReference>
<dbReference type="AlphaFoldDB" id="A0AAD8HS69"/>
<gene>
    <name evidence="2" type="ORF">POM88_028558</name>
</gene>
<organism evidence="2 3">
    <name type="scientific">Heracleum sosnowskyi</name>
    <dbReference type="NCBI Taxonomy" id="360622"/>
    <lineage>
        <taxon>Eukaryota</taxon>
        <taxon>Viridiplantae</taxon>
        <taxon>Streptophyta</taxon>
        <taxon>Embryophyta</taxon>
        <taxon>Tracheophyta</taxon>
        <taxon>Spermatophyta</taxon>
        <taxon>Magnoliopsida</taxon>
        <taxon>eudicotyledons</taxon>
        <taxon>Gunneridae</taxon>
        <taxon>Pentapetalae</taxon>
        <taxon>asterids</taxon>
        <taxon>campanulids</taxon>
        <taxon>Apiales</taxon>
        <taxon>Apiaceae</taxon>
        <taxon>Apioideae</taxon>
        <taxon>apioid superclade</taxon>
        <taxon>Tordylieae</taxon>
        <taxon>Tordyliinae</taxon>
        <taxon>Heracleum</taxon>
    </lineage>
</organism>
<dbReference type="InterPro" id="IPR024909">
    <property type="entry name" value="Cys-tRNA/MSH_ligase"/>
</dbReference>
<dbReference type="SUPFAM" id="SSF47323">
    <property type="entry name" value="Anticodon-binding domain of a subclass of class I aminoacyl-tRNA synthetases"/>
    <property type="match status" value="1"/>
</dbReference>
<evidence type="ECO:0000259" key="1">
    <source>
        <dbReference type="Pfam" id="PF23493"/>
    </source>
</evidence>
<dbReference type="Proteomes" id="UP001237642">
    <property type="component" value="Unassembled WGS sequence"/>
</dbReference>
<evidence type="ECO:0000313" key="3">
    <source>
        <dbReference type="Proteomes" id="UP001237642"/>
    </source>
</evidence>
<keyword evidence="3" id="KW-1185">Reference proteome</keyword>
<reference evidence="2" key="2">
    <citation type="submission" date="2023-05" db="EMBL/GenBank/DDBJ databases">
        <authorList>
            <person name="Schelkunov M.I."/>
        </authorList>
    </citation>
    <scope>NUCLEOTIDE SEQUENCE</scope>
    <source>
        <strain evidence="2">Hsosn_3</strain>
        <tissue evidence="2">Leaf</tissue>
    </source>
</reference>
<dbReference type="PANTHER" id="PTHR10890:SF25">
    <property type="entry name" value="CYSTEINE--TRNA LIGASE, CHLOROPLASTIC_MITOCHONDRIAL"/>
    <property type="match status" value="1"/>
</dbReference>
<sequence>MSHDLHTPVVLSALSDPLKTANDLLHTRKGKKEPLRRESLGALEKTIRNALTILGLMPTGYTEALQQLKENALKRAKMTEEEVLSKITERNTSRKNKEYEKSDAIRKELAAAGIALMDSPEGTKWRPAIPLALQEQLAATT</sequence>